<dbReference type="Gene3D" id="3.40.50.720">
    <property type="entry name" value="NAD(P)-binding Rossmann-like Domain"/>
    <property type="match status" value="1"/>
</dbReference>
<dbReference type="Pfam" id="PF10728">
    <property type="entry name" value="DUF2520"/>
    <property type="match status" value="1"/>
</dbReference>
<evidence type="ECO:0000313" key="2">
    <source>
        <dbReference type="EMBL" id="BDZ39776.1"/>
    </source>
</evidence>
<dbReference type="InterPro" id="IPR037108">
    <property type="entry name" value="TM1727-like_C_sf"/>
</dbReference>
<dbReference type="InterPro" id="IPR036291">
    <property type="entry name" value="NAD(P)-bd_dom_sf"/>
</dbReference>
<dbReference type="InterPro" id="IPR018931">
    <property type="entry name" value="DUF2520"/>
</dbReference>
<proteinExistence type="predicted"/>
<dbReference type="SUPFAM" id="SSF51735">
    <property type="entry name" value="NAD(P)-binding Rossmann-fold domains"/>
    <property type="match status" value="1"/>
</dbReference>
<dbReference type="SUPFAM" id="SSF48179">
    <property type="entry name" value="6-phosphogluconate dehydrogenase C-terminal domain-like"/>
    <property type="match status" value="1"/>
</dbReference>
<gene>
    <name evidence="2" type="ORF">GCM10025863_23900</name>
</gene>
<dbReference type="InterPro" id="IPR008927">
    <property type="entry name" value="6-PGluconate_DH-like_C_sf"/>
</dbReference>
<protein>
    <recommendedName>
        <fullName evidence="1">DUF2520 domain-containing protein</fullName>
    </recommendedName>
</protein>
<dbReference type="Proteomes" id="UP001321543">
    <property type="component" value="Chromosome"/>
</dbReference>
<evidence type="ECO:0000313" key="3">
    <source>
        <dbReference type="Proteomes" id="UP001321543"/>
    </source>
</evidence>
<dbReference type="Gene3D" id="1.10.1040.20">
    <property type="entry name" value="ProC-like, C-terminal domain"/>
    <property type="match status" value="1"/>
</dbReference>
<dbReference type="RefSeq" id="WP_286300164.1">
    <property type="nucleotide sequence ID" value="NZ_AP027728.1"/>
</dbReference>
<organism evidence="2 3">
    <name type="scientific">Microbacterium suwonense</name>
    <dbReference type="NCBI Taxonomy" id="683047"/>
    <lineage>
        <taxon>Bacteria</taxon>
        <taxon>Bacillati</taxon>
        <taxon>Actinomycetota</taxon>
        <taxon>Actinomycetes</taxon>
        <taxon>Micrococcales</taxon>
        <taxon>Microbacteriaceae</taxon>
        <taxon>Microbacterium</taxon>
    </lineage>
</organism>
<dbReference type="EMBL" id="AP027728">
    <property type="protein sequence ID" value="BDZ39776.1"/>
    <property type="molecule type" value="Genomic_DNA"/>
</dbReference>
<accession>A0ABM8FVN2</accession>
<dbReference type="PANTHER" id="PTHR40459">
    <property type="entry name" value="CONSERVED HYPOTHETICAL ALANINE AND LEUCINE RICH PROTEIN"/>
    <property type="match status" value="1"/>
</dbReference>
<name>A0ABM8FVN2_9MICO</name>
<feature type="domain" description="DUF2520" evidence="1">
    <location>
        <begin position="111"/>
        <end position="234"/>
    </location>
</feature>
<dbReference type="PANTHER" id="PTHR40459:SF1">
    <property type="entry name" value="CONSERVED HYPOTHETICAL ALANINE AND LEUCINE RICH PROTEIN"/>
    <property type="match status" value="1"/>
</dbReference>
<keyword evidence="3" id="KW-1185">Reference proteome</keyword>
<sequence length="260" mass="26378">MSASPEPSLATIALIGAGRLGGVLAGALHHAGFAVQGPFGREDRIPASDIALLCVPDAEIPAAAAKARPHATLVGHVSGATNLDDVDFSIHPLQTFTGAEAPDVFHGIGAAVAGRTPEALRTATRLADALGAHPFTVDDVHRATYHAAASLASNLVLTVLDAAEQVALAAGIRDPRTLLAPLVARTVDNWTRDGAAVALTGPIARGDDATVQRQQDAVSAATPGLIPLFDQLCTSTRDLAATDRRAAADPGAATDRVAAA</sequence>
<reference evidence="3" key="1">
    <citation type="journal article" date="2019" name="Int. J. Syst. Evol. Microbiol.">
        <title>The Global Catalogue of Microorganisms (GCM) 10K type strain sequencing project: providing services to taxonomists for standard genome sequencing and annotation.</title>
        <authorList>
            <consortium name="The Broad Institute Genomics Platform"/>
            <consortium name="The Broad Institute Genome Sequencing Center for Infectious Disease"/>
            <person name="Wu L."/>
            <person name="Ma J."/>
        </authorList>
    </citation>
    <scope>NUCLEOTIDE SEQUENCE [LARGE SCALE GENOMIC DNA]</scope>
    <source>
        <strain evidence="3">NBRC 106310</strain>
    </source>
</reference>
<evidence type="ECO:0000259" key="1">
    <source>
        <dbReference type="Pfam" id="PF10728"/>
    </source>
</evidence>